<name>A0A7W3UYB0_9GAMM</name>
<dbReference type="EMBL" id="JACIUV010000001">
    <property type="protein sequence ID" value="MBB1116061.1"/>
    <property type="molecule type" value="Genomic_DNA"/>
</dbReference>
<dbReference type="SUPFAM" id="SSF81901">
    <property type="entry name" value="HCP-like"/>
    <property type="match status" value="1"/>
</dbReference>
<protein>
    <recommendedName>
        <fullName evidence="3">Sel1 repeat family protein</fullName>
    </recommendedName>
</protein>
<dbReference type="Gene3D" id="1.25.40.10">
    <property type="entry name" value="Tetratricopeptide repeat domain"/>
    <property type="match status" value="1"/>
</dbReference>
<reference evidence="1 2" key="1">
    <citation type="submission" date="2020-08" db="EMBL/GenBank/DDBJ databases">
        <title>Stenotrophomonas sp. W1S232.</title>
        <authorList>
            <person name="Deng Y."/>
        </authorList>
    </citation>
    <scope>NUCLEOTIDE SEQUENCE [LARGE SCALE GENOMIC DNA]</scope>
    <source>
        <strain evidence="1 2">W1S232</strain>
    </source>
</reference>
<evidence type="ECO:0000313" key="2">
    <source>
        <dbReference type="Proteomes" id="UP000550609"/>
    </source>
</evidence>
<sequence>MEALKRENYQRALYYFQRSARYADKFSQSMVARLHWEGLGTPMDRALGYAWMDLAAERAYHDFLRQRELYWSQLAETERDQAIERGQAVYAQYRDRVAKPRMERALRRATDNITGSRTGFISSGLTIQTEYGAIPGQIFYDRRYYRADHYWCTKDAYWSRPLNPEVEVGAPTTVEQPTPRLP</sequence>
<gene>
    <name evidence="1" type="ORF">H4O09_03135</name>
</gene>
<dbReference type="Proteomes" id="UP000550609">
    <property type="component" value="Unassembled WGS sequence"/>
</dbReference>
<comment type="caution">
    <text evidence="1">The sequence shown here is derived from an EMBL/GenBank/DDBJ whole genome shotgun (WGS) entry which is preliminary data.</text>
</comment>
<accession>A0A7W3UYB0</accession>
<organism evidence="1 2">
    <name type="scientific">Stenotrophomonas koreensis</name>
    <dbReference type="NCBI Taxonomy" id="266128"/>
    <lineage>
        <taxon>Bacteria</taxon>
        <taxon>Pseudomonadati</taxon>
        <taxon>Pseudomonadota</taxon>
        <taxon>Gammaproteobacteria</taxon>
        <taxon>Lysobacterales</taxon>
        <taxon>Lysobacteraceae</taxon>
        <taxon>Stenotrophomonas</taxon>
    </lineage>
</organism>
<dbReference type="InterPro" id="IPR011990">
    <property type="entry name" value="TPR-like_helical_dom_sf"/>
</dbReference>
<proteinExistence type="predicted"/>
<evidence type="ECO:0000313" key="1">
    <source>
        <dbReference type="EMBL" id="MBB1116061.1"/>
    </source>
</evidence>
<evidence type="ECO:0008006" key="3">
    <source>
        <dbReference type="Google" id="ProtNLM"/>
    </source>
</evidence>
<dbReference type="AlphaFoldDB" id="A0A7W3UYB0"/>